<proteinExistence type="predicted"/>
<name>A0A3M0L1G6_HIRRU</name>
<accession>A0A3M0L1G6</accession>
<gene>
    <name evidence="1" type="ORF">DUI87_03905</name>
</gene>
<evidence type="ECO:0000313" key="2">
    <source>
        <dbReference type="Proteomes" id="UP000269221"/>
    </source>
</evidence>
<protein>
    <submittedName>
        <fullName evidence="1">Uncharacterized protein</fullName>
    </submittedName>
</protein>
<keyword evidence="2" id="KW-1185">Reference proteome</keyword>
<sequence>MVFLAASKVAWPLEERGFCPSALLCSVEIPPAVLHPALESPAQEGHGPVGVSPGEATKIIRGMEQLCCEERLRELELSSLEKRRLQNDLIGAFQYLKRA</sequence>
<dbReference type="AlphaFoldDB" id="A0A3M0L1G6"/>
<evidence type="ECO:0000313" key="1">
    <source>
        <dbReference type="EMBL" id="RMC19298.1"/>
    </source>
</evidence>
<comment type="caution">
    <text evidence="1">The sequence shown here is derived from an EMBL/GenBank/DDBJ whole genome shotgun (WGS) entry which is preliminary data.</text>
</comment>
<organism evidence="1 2">
    <name type="scientific">Hirundo rustica rustica</name>
    <dbReference type="NCBI Taxonomy" id="333673"/>
    <lineage>
        <taxon>Eukaryota</taxon>
        <taxon>Metazoa</taxon>
        <taxon>Chordata</taxon>
        <taxon>Craniata</taxon>
        <taxon>Vertebrata</taxon>
        <taxon>Euteleostomi</taxon>
        <taxon>Archelosauria</taxon>
        <taxon>Archosauria</taxon>
        <taxon>Dinosauria</taxon>
        <taxon>Saurischia</taxon>
        <taxon>Theropoda</taxon>
        <taxon>Coelurosauria</taxon>
        <taxon>Aves</taxon>
        <taxon>Neognathae</taxon>
        <taxon>Neoaves</taxon>
        <taxon>Telluraves</taxon>
        <taxon>Australaves</taxon>
        <taxon>Passeriformes</taxon>
        <taxon>Sylvioidea</taxon>
        <taxon>Hirundinidae</taxon>
        <taxon>Hirundo</taxon>
    </lineage>
</organism>
<dbReference type="EMBL" id="QRBI01000095">
    <property type="protein sequence ID" value="RMC19298.1"/>
    <property type="molecule type" value="Genomic_DNA"/>
</dbReference>
<dbReference type="Proteomes" id="UP000269221">
    <property type="component" value="Unassembled WGS sequence"/>
</dbReference>
<reference evidence="1 2" key="1">
    <citation type="submission" date="2018-07" db="EMBL/GenBank/DDBJ databases">
        <title>A high quality draft genome assembly of the barn swallow (H. rustica rustica).</title>
        <authorList>
            <person name="Formenti G."/>
            <person name="Chiara M."/>
            <person name="Poveda L."/>
            <person name="Francoijs K.-J."/>
            <person name="Bonisoli-Alquati A."/>
            <person name="Canova L."/>
            <person name="Gianfranceschi L."/>
            <person name="Horner D.S."/>
            <person name="Saino N."/>
        </authorList>
    </citation>
    <scope>NUCLEOTIDE SEQUENCE [LARGE SCALE GENOMIC DNA]</scope>
    <source>
        <strain evidence="1">Chelidonia</strain>
        <tissue evidence="1">Blood</tissue>
    </source>
</reference>